<dbReference type="RefSeq" id="WP_191250860.1">
    <property type="nucleotide sequence ID" value="NZ_BNAY01000001.1"/>
</dbReference>
<dbReference type="EMBL" id="BNAY01000001">
    <property type="protein sequence ID" value="GHH01898.1"/>
    <property type="molecule type" value="Genomic_DNA"/>
</dbReference>
<gene>
    <name evidence="1" type="ORF">GCM10017790_02440</name>
</gene>
<protein>
    <submittedName>
        <fullName evidence="1">Uncharacterized protein</fullName>
    </submittedName>
</protein>
<evidence type="ECO:0000313" key="2">
    <source>
        <dbReference type="Proteomes" id="UP000635387"/>
    </source>
</evidence>
<comment type="caution">
    <text evidence="1">The sequence shown here is derived from an EMBL/GenBank/DDBJ whole genome shotgun (WGS) entry which is preliminary data.</text>
</comment>
<keyword evidence="2" id="KW-1185">Reference proteome</keyword>
<evidence type="ECO:0000313" key="1">
    <source>
        <dbReference type="EMBL" id="GHH01898.1"/>
    </source>
</evidence>
<accession>A0ABQ3L3Y0</accession>
<reference evidence="2" key="1">
    <citation type="journal article" date="2019" name="Int. J. Syst. Evol. Microbiol.">
        <title>The Global Catalogue of Microorganisms (GCM) 10K type strain sequencing project: providing services to taxonomists for standard genome sequencing and annotation.</title>
        <authorList>
            <consortium name="The Broad Institute Genomics Platform"/>
            <consortium name="The Broad Institute Genome Sequencing Center for Infectious Disease"/>
            <person name="Wu L."/>
            <person name="Ma J."/>
        </authorList>
    </citation>
    <scope>NUCLEOTIDE SEQUENCE [LARGE SCALE GENOMIC DNA]</scope>
    <source>
        <strain evidence="2">CGMCC 4.7683</strain>
    </source>
</reference>
<proteinExistence type="predicted"/>
<sequence length="88" mass="9724">MITGKARDRVASVEVEPGGALRDLRIEEAALRLDPRELSRRILGLVDRAAAQASRRLDLDDAESLRLGTSAELAEAIEETTPETWRVQ</sequence>
<name>A0ABQ3L3Y0_9PSEU</name>
<dbReference type="Proteomes" id="UP000635387">
    <property type="component" value="Unassembled WGS sequence"/>
</dbReference>
<organism evidence="1 2">
    <name type="scientific">Amycolatopsis oliviviridis</name>
    <dbReference type="NCBI Taxonomy" id="1471590"/>
    <lineage>
        <taxon>Bacteria</taxon>
        <taxon>Bacillati</taxon>
        <taxon>Actinomycetota</taxon>
        <taxon>Actinomycetes</taxon>
        <taxon>Pseudonocardiales</taxon>
        <taxon>Pseudonocardiaceae</taxon>
        <taxon>Amycolatopsis</taxon>
    </lineage>
</organism>